<dbReference type="InterPro" id="IPR000340">
    <property type="entry name" value="Dual-sp_phosphatase_cat-dom"/>
</dbReference>
<dbReference type="PANTHER" id="PTHR10159:SF519">
    <property type="entry name" value="DUAL SPECIFICITY PROTEIN PHOSPHATASE MPK3"/>
    <property type="match status" value="1"/>
</dbReference>
<feature type="compositionally biased region" description="Polar residues" evidence="5">
    <location>
        <begin position="797"/>
        <end position="807"/>
    </location>
</feature>
<dbReference type="GO" id="GO:0033550">
    <property type="term" value="F:MAP kinase tyrosine phosphatase activity"/>
    <property type="evidence" value="ECO:0007669"/>
    <property type="project" value="TreeGrafter"/>
</dbReference>
<evidence type="ECO:0000259" key="6">
    <source>
        <dbReference type="PROSITE" id="PS50054"/>
    </source>
</evidence>
<organism evidence="8 9">
    <name type="scientific">Rhodotorula taiwanensis</name>
    <dbReference type="NCBI Taxonomy" id="741276"/>
    <lineage>
        <taxon>Eukaryota</taxon>
        <taxon>Fungi</taxon>
        <taxon>Dikarya</taxon>
        <taxon>Basidiomycota</taxon>
        <taxon>Pucciniomycotina</taxon>
        <taxon>Microbotryomycetes</taxon>
        <taxon>Sporidiobolales</taxon>
        <taxon>Sporidiobolaceae</taxon>
        <taxon>Rhodotorula</taxon>
    </lineage>
</organism>
<dbReference type="OrthoDB" id="2017893at2759"/>
<keyword evidence="3" id="KW-0378">Hydrolase</keyword>
<evidence type="ECO:0000256" key="1">
    <source>
        <dbReference type="ARBA" id="ARBA00008601"/>
    </source>
</evidence>
<feature type="region of interest" description="Disordered" evidence="5">
    <location>
        <begin position="706"/>
        <end position="753"/>
    </location>
</feature>
<name>A0A2S5B0Q6_9BASI</name>
<dbReference type="GO" id="GO:0017017">
    <property type="term" value="F:MAP kinase tyrosine/serine/threonine phosphatase activity"/>
    <property type="evidence" value="ECO:0007669"/>
    <property type="project" value="TreeGrafter"/>
</dbReference>
<feature type="compositionally biased region" description="Polar residues" evidence="5">
    <location>
        <begin position="463"/>
        <end position="486"/>
    </location>
</feature>
<evidence type="ECO:0000259" key="7">
    <source>
        <dbReference type="PROSITE" id="PS50056"/>
    </source>
</evidence>
<evidence type="ECO:0000256" key="4">
    <source>
        <dbReference type="ARBA" id="ARBA00022912"/>
    </source>
</evidence>
<feature type="compositionally biased region" description="Low complexity" evidence="5">
    <location>
        <begin position="424"/>
        <end position="436"/>
    </location>
</feature>
<feature type="domain" description="Tyrosine-protein phosphatase" evidence="6">
    <location>
        <begin position="529"/>
        <end position="703"/>
    </location>
</feature>
<evidence type="ECO:0000256" key="5">
    <source>
        <dbReference type="SAM" id="MobiDB-lite"/>
    </source>
</evidence>
<proteinExistence type="inferred from homology"/>
<dbReference type="AlphaFoldDB" id="A0A2S5B0Q6"/>
<dbReference type="PROSITE" id="PS50054">
    <property type="entry name" value="TYR_PHOSPHATASE_DUAL"/>
    <property type="match status" value="1"/>
</dbReference>
<comment type="caution">
    <text evidence="8">The sequence shown here is derived from an EMBL/GenBank/DDBJ whole genome shotgun (WGS) entry which is preliminary data.</text>
</comment>
<dbReference type="PANTHER" id="PTHR10159">
    <property type="entry name" value="DUAL SPECIFICITY PROTEIN PHOSPHATASE"/>
    <property type="match status" value="1"/>
</dbReference>
<keyword evidence="4" id="KW-0904">Protein phosphatase</keyword>
<comment type="similarity">
    <text evidence="1">Belongs to the protein-tyrosine phosphatase family. Non-receptor class dual specificity subfamily.</text>
</comment>
<dbReference type="EMBL" id="PJQD01000122">
    <property type="protein sequence ID" value="POY70335.1"/>
    <property type="molecule type" value="Genomic_DNA"/>
</dbReference>
<feature type="compositionally biased region" description="Pro residues" evidence="5">
    <location>
        <begin position="514"/>
        <end position="525"/>
    </location>
</feature>
<gene>
    <name evidence="8" type="ORF">BMF94_6615</name>
</gene>
<feature type="compositionally biased region" description="Low complexity" evidence="5">
    <location>
        <begin position="22"/>
        <end position="36"/>
    </location>
</feature>
<evidence type="ECO:0000313" key="9">
    <source>
        <dbReference type="Proteomes" id="UP000237144"/>
    </source>
</evidence>
<dbReference type="Gene3D" id="3.90.190.10">
    <property type="entry name" value="Protein tyrosine phosphatase superfamily"/>
    <property type="match status" value="2"/>
</dbReference>
<protein>
    <recommendedName>
        <fullName evidence="2">protein-tyrosine-phosphatase</fullName>
        <ecNumber evidence="2">3.1.3.48</ecNumber>
    </recommendedName>
</protein>
<dbReference type="Proteomes" id="UP000237144">
    <property type="component" value="Unassembled WGS sequence"/>
</dbReference>
<feature type="compositionally biased region" description="Low complexity" evidence="5">
    <location>
        <begin position="961"/>
        <end position="978"/>
    </location>
</feature>
<dbReference type="EC" id="3.1.3.48" evidence="2"/>
<dbReference type="PROSITE" id="PS00383">
    <property type="entry name" value="TYR_PHOSPHATASE_1"/>
    <property type="match status" value="1"/>
</dbReference>
<evidence type="ECO:0000256" key="2">
    <source>
        <dbReference type="ARBA" id="ARBA00013064"/>
    </source>
</evidence>
<dbReference type="SUPFAM" id="SSF52799">
    <property type="entry name" value="(Phosphotyrosine protein) phosphatases II"/>
    <property type="match status" value="1"/>
</dbReference>
<feature type="region of interest" description="Disordered" evidence="5">
    <location>
        <begin position="420"/>
        <end position="585"/>
    </location>
</feature>
<dbReference type="InterPro" id="IPR020422">
    <property type="entry name" value="TYR_PHOSPHATASE_DUAL_dom"/>
</dbReference>
<dbReference type="InterPro" id="IPR029021">
    <property type="entry name" value="Prot-tyrosine_phosphatase-like"/>
</dbReference>
<accession>A0A2S5B0Q6</accession>
<feature type="compositionally biased region" description="Basic and acidic residues" evidence="5">
    <location>
        <begin position="1060"/>
        <end position="1072"/>
    </location>
</feature>
<reference evidence="8 9" key="1">
    <citation type="journal article" date="2018" name="Front. Microbiol.">
        <title>Prospects for Fungal Bioremediation of Acidic Radioactive Waste Sites: Characterization and Genome Sequence of Rhodotorula taiwanensis MD1149.</title>
        <authorList>
            <person name="Tkavc R."/>
            <person name="Matrosova V.Y."/>
            <person name="Grichenko O.E."/>
            <person name="Gostincar C."/>
            <person name="Volpe R.P."/>
            <person name="Klimenkova P."/>
            <person name="Gaidamakova E.K."/>
            <person name="Zhou C.E."/>
            <person name="Stewart B.J."/>
            <person name="Lyman M.G."/>
            <person name="Malfatti S.A."/>
            <person name="Rubinfeld B."/>
            <person name="Courtot M."/>
            <person name="Singh J."/>
            <person name="Dalgard C.L."/>
            <person name="Hamilton T."/>
            <person name="Frey K.G."/>
            <person name="Gunde-Cimerman N."/>
            <person name="Dugan L."/>
            <person name="Daly M.J."/>
        </authorList>
    </citation>
    <scope>NUCLEOTIDE SEQUENCE [LARGE SCALE GENOMIC DNA]</scope>
    <source>
        <strain evidence="8 9">MD1149</strain>
    </source>
</reference>
<evidence type="ECO:0000256" key="3">
    <source>
        <dbReference type="ARBA" id="ARBA00022801"/>
    </source>
</evidence>
<keyword evidence="9" id="KW-1185">Reference proteome</keyword>
<feature type="compositionally biased region" description="Polar residues" evidence="5">
    <location>
        <begin position="979"/>
        <end position="995"/>
    </location>
</feature>
<feature type="region of interest" description="Disordered" evidence="5">
    <location>
        <begin position="1"/>
        <end position="114"/>
    </location>
</feature>
<dbReference type="STRING" id="741276.A0A2S5B0Q6"/>
<feature type="region of interest" description="Disordered" evidence="5">
    <location>
        <begin position="926"/>
        <end position="1072"/>
    </location>
</feature>
<dbReference type="SMART" id="SM00195">
    <property type="entry name" value="DSPc"/>
    <property type="match status" value="1"/>
</dbReference>
<feature type="compositionally biased region" description="Polar residues" evidence="5">
    <location>
        <begin position="1029"/>
        <end position="1057"/>
    </location>
</feature>
<dbReference type="GO" id="GO:0008330">
    <property type="term" value="F:protein tyrosine/threonine phosphatase activity"/>
    <property type="evidence" value="ECO:0007669"/>
    <property type="project" value="TreeGrafter"/>
</dbReference>
<evidence type="ECO:0000313" key="8">
    <source>
        <dbReference type="EMBL" id="POY70335.1"/>
    </source>
</evidence>
<dbReference type="GO" id="GO:0043409">
    <property type="term" value="P:negative regulation of MAPK cascade"/>
    <property type="evidence" value="ECO:0007669"/>
    <property type="project" value="TreeGrafter"/>
</dbReference>
<sequence>MDDSRPVATQQADEVAARSILVPSAGSGSASVGNPGQLESQPPTRLSDAPRTRKSPPHLTLNGLVGRASGGDLAPTRVPLNARQPSLVVEPASPAERQYASTSPYPPPIPSTSTSLPTPFIAPSSSSYAGSFIPPPTAQAQQGSGLAARRAAKLGKKRLSLLVPANPHSSVPIPGPASASVDAAGQTLLSPLTPSFLLPTSLKTNSKGTANPNGAVYDAEIRSLPPSPLSLTTFIGPEGAEAPDRTIGRLMLKQQADEMREQMRGQRGMKRRTSIPRLNLVKTGVAQAQPANLDSIASATSLTSPAMSLSGSASSHLSRALDSGTSGVATASAVQFIRSSENSPNDDAGTGAGPVEEFPYALGPREILPGIFLGSEQNAKDANVLRDWRIRFVLNVAKEVDCPWTDEADALLADGALDDSDVRSASTPASSTSAPSMEPKVRTPSTGARPVPPAGPRRAQSHAPESTTILSTSPERVLSPSGNALTASPIPVRPSFIRPTASTPNLHASFDPLASPPPPPLPPLPDLRDLSAVYPSLAESAQKPESPLPTPSTARHSFGASRRATHPTMSTCRSPDAMRIPPNPTSGRPELEYLWLKWGHDESDLVEAQKFQAAFDFLDEARERNERVLVHCQCGVSRSATVVIAYCMREAAKALEEGREATDLAGCTGMHDTYSFVKEKSEWVGPNLSLVFQLVAYERTLRGDSINGDDDLSEPPSAAFRSGPPATFSSLPPATPLDVERPVPFPPPASARPMSRLVNGTLVSPHTPISDASLALSQMSTPDLHDPLYSPALSVGTRASSVTSTPLSPERHGHSRPTIRIVNGDADEDGRHRGQSRSVEDVLDSQAAHNKIDSPGQKSLYILPVPPRGDYPANDILSPTTAHHPNHAVPNNLPLSVRTDAQPTRRAPPTLSLDLAAAANASRPGVPKLAPVVVPSPSTLRTSATGQPLHVTTDELPSAFSPDSMTSSSRSGSMSSISKTPLSAYSQTADSSLVRSHSGRRFGAGQTRSERRASHRRVCSDTIRVPTTLGFTSASSPITPLSGVNGSASPRSTTPLSEMTRAEEQGRSETLP</sequence>
<feature type="region of interest" description="Disordered" evidence="5">
    <location>
        <begin position="787"/>
        <end position="842"/>
    </location>
</feature>
<dbReference type="PROSITE" id="PS50056">
    <property type="entry name" value="TYR_PHOSPHATASE_2"/>
    <property type="match status" value="1"/>
</dbReference>
<feature type="compositionally biased region" description="Polar residues" evidence="5">
    <location>
        <begin position="936"/>
        <end position="946"/>
    </location>
</feature>
<dbReference type="InterPro" id="IPR016130">
    <property type="entry name" value="Tyr_Pase_AS"/>
</dbReference>
<dbReference type="InterPro" id="IPR000387">
    <property type="entry name" value="Tyr_Pase_dom"/>
</dbReference>
<feature type="region of interest" description="Disordered" evidence="5">
    <location>
        <begin position="338"/>
        <end position="357"/>
    </location>
</feature>
<dbReference type="GO" id="GO:0005737">
    <property type="term" value="C:cytoplasm"/>
    <property type="evidence" value="ECO:0007669"/>
    <property type="project" value="TreeGrafter"/>
</dbReference>
<feature type="region of interest" description="Disordered" evidence="5">
    <location>
        <begin position="872"/>
        <end position="907"/>
    </location>
</feature>
<dbReference type="Pfam" id="PF00782">
    <property type="entry name" value="DSPc"/>
    <property type="match status" value="1"/>
</dbReference>
<feature type="domain" description="Tyrosine specific protein phosphatases" evidence="7">
    <location>
        <begin position="609"/>
        <end position="650"/>
    </location>
</feature>